<dbReference type="Proteomes" id="UP000659124">
    <property type="component" value="Unassembled WGS sequence"/>
</dbReference>
<accession>A0ABR7TVH7</accession>
<protein>
    <submittedName>
        <fullName evidence="1">Uncharacterized protein</fullName>
    </submittedName>
</protein>
<organism evidence="1 2">
    <name type="scientific">Chitinophaga qingshengii</name>
    <dbReference type="NCBI Taxonomy" id="1569794"/>
    <lineage>
        <taxon>Bacteria</taxon>
        <taxon>Pseudomonadati</taxon>
        <taxon>Bacteroidota</taxon>
        <taxon>Chitinophagia</taxon>
        <taxon>Chitinophagales</taxon>
        <taxon>Chitinophagaceae</taxon>
        <taxon>Chitinophaga</taxon>
    </lineage>
</organism>
<gene>
    <name evidence="1" type="ORF">ICL07_29015</name>
</gene>
<dbReference type="EMBL" id="JACVFC010000005">
    <property type="protein sequence ID" value="MBC9934463.1"/>
    <property type="molecule type" value="Genomic_DNA"/>
</dbReference>
<name>A0ABR7TVH7_9BACT</name>
<dbReference type="RefSeq" id="WP_188091557.1">
    <property type="nucleotide sequence ID" value="NZ_JACVFC010000005.1"/>
</dbReference>
<keyword evidence="2" id="KW-1185">Reference proteome</keyword>
<proteinExistence type="predicted"/>
<reference evidence="1 2" key="1">
    <citation type="submission" date="2020-09" db="EMBL/GenBank/DDBJ databases">
        <title>Genome sequences of type strains of Chitinophaga qingshengii and Chitinophaga varians.</title>
        <authorList>
            <person name="Kittiwongwattana C."/>
        </authorList>
    </citation>
    <scope>NUCLEOTIDE SEQUENCE [LARGE SCALE GENOMIC DNA]</scope>
    <source>
        <strain evidence="1 2">JCM 30026</strain>
    </source>
</reference>
<comment type="caution">
    <text evidence="1">The sequence shown here is derived from an EMBL/GenBank/DDBJ whole genome shotgun (WGS) entry which is preliminary data.</text>
</comment>
<sequence>MAEQTNPLQTAVMSDPNCNITIIPGDNIPYYASGVSNNNIADAQLAIAQLTFMDIWRLPPFKIDYGTVHLGVMGVTAGGGRNWEIRINGLNGNATIAATTVQGNLATASTSDRQQYVQLMVRNALNESLHSKRTTDANGPCK</sequence>
<evidence type="ECO:0000313" key="2">
    <source>
        <dbReference type="Proteomes" id="UP000659124"/>
    </source>
</evidence>
<evidence type="ECO:0000313" key="1">
    <source>
        <dbReference type="EMBL" id="MBC9934463.1"/>
    </source>
</evidence>